<sequence length="742" mass="79036">MAVLSAVVCVAGTGDERDDPRECLRSIAGQTLGDVETLVVEADGDGPGAARNAGAARATGEFLAFVDAADRLPPYAFGAMVNGLRASGSDFATAAQCAAASRVPEAPVLGTHISERPELLGDHSATGKVWRRAFWESEGLAFPEHTGRAAEMRLVVPAHFAAGAVDVHTGRFALGPDPAAAAAGAPPEELFAVVRATAGAVAAAAGEADRGDWDAHALTGVLADALRRAAAEDEGAGLGAFGEVANSYLDTVDPRVLRRLPVLDRLAWYLVRRHMPDELQRLLAFAREAGPEGLRAHAYAVRHGTRWYADYPFHDDPLAEVPQALYRLDSELDIEQRAEEARWDGPRLAVRGRLRLGFLPPDGRFRQYLRARAVNRGTGAKARVRVWIRPANAFDEPRGAVAARRDWGGYELRLDARDLTANGTWRPGEWNVDLWAVNRGVTRRARLAAPEHGAACRPPAAEVEPGVWVRPEWRRDGLVLVVDPLRARIDACAFEDGRLELSGPVAAEVLDRTRLRLTRRPGDAALDVPMERDRAQGRFTARVPLDELTGGFAERSAAPGGPESAELWDCALVVDGRVEARVALEGNKAEGAGQVGPDRAVAVEHDGPGWAVLRAGLTAPVVAGAEWRDGELRLSGPFPVRAAAAELVLTDAATGASTRASASVDGEHFSAVVPADLPDGRHRAVLDLARDDGSRERRPLVVEGALLDELPFAGSAAGGRPLSLDADSPREPLLVAGPDAMP</sequence>
<dbReference type="EMBL" id="JAQFWP010000056">
    <property type="protein sequence ID" value="MDA2807498.1"/>
    <property type="molecule type" value="Genomic_DNA"/>
</dbReference>
<dbReference type="Pfam" id="PF00535">
    <property type="entry name" value="Glycos_transf_2"/>
    <property type="match status" value="1"/>
</dbReference>
<evidence type="ECO:0000313" key="4">
    <source>
        <dbReference type="Proteomes" id="UP001165685"/>
    </source>
</evidence>
<evidence type="ECO:0000313" key="3">
    <source>
        <dbReference type="EMBL" id="MDA2807498.1"/>
    </source>
</evidence>
<keyword evidence="3" id="KW-0808">Transferase</keyword>
<protein>
    <submittedName>
        <fullName evidence="3">Glycosyltransferase</fullName>
        <ecNumber evidence="3">2.4.-.-</ecNumber>
    </submittedName>
</protein>
<gene>
    <name evidence="3" type="ORF">O4U47_23520</name>
</gene>
<dbReference type="InterPro" id="IPR029044">
    <property type="entry name" value="Nucleotide-diphossugar_trans"/>
</dbReference>
<dbReference type="InterPro" id="IPR001173">
    <property type="entry name" value="Glyco_trans_2-like"/>
</dbReference>
<feature type="domain" description="Glycosyltransferase 2-like" evidence="2">
    <location>
        <begin position="38"/>
        <end position="93"/>
    </location>
</feature>
<dbReference type="RefSeq" id="WP_270680124.1">
    <property type="nucleotide sequence ID" value="NZ_JAQFWP010000056.1"/>
</dbReference>
<proteinExistence type="predicted"/>
<evidence type="ECO:0000259" key="2">
    <source>
        <dbReference type="Pfam" id="PF00535"/>
    </source>
</evidence>
<evidence type="ECO:0000256" key="1">
    <source>
        <dbReference type="SAM" id="MobiDB-lite"/>
    </source>
</evidence>
<name>A0ABT4TS35_9ACTN</name>
<organism evidence="3 4">
    <name type="scientific">Nocardiopsis suaedae</name>
    <dbReference type="NCBI Taxonomy" id="3018444"/>
    <lineage>
        <taxon>Bacteria</taxon>
        <taxon>Bacillati</taxon>
        <taxon>Actinomycetota</taxon>
        <taxon>Actinomycetes</taxon>
        <taxon>Streptosporangiales</taxon>
        <taxon>Nocardiopsidaceae</taxon>
        <taxon>Nocardiopsis</taxon>
    </lineage>
</organism>
<reference evidence="3" key="1">
    <citation type="submission" date="2023-01" db="EMBL/GenBank/DDBJ databases">
        <title>Draft genome sequence of Nocardiopsis sp. LSu2-4 isolated from halophytes.</title>
        <authorList>
            <person name="Duangmal K."/>
            <person name="Chantavorakit T."/>
        </authorList>
    </citation>
    <scope>NUCLEOTIDE SEQUENCE</scope>
    <source>
        <strain evidence="3">LSu2-4</strain>
    </source>
</reference>
<dbReference type="Gene3D" id="3.90.550.10">
    <property type="entry name" value="Spore Coat Polysaccharide Biosynthesis Protein SpsA, Chain A"/>
    <property type="match status" value="1"/>
</dbReference>
<dbReference type="GO" id="GO:0016757">
    <property type="term" value="F:glycosyltransferase activity"/>
    <property type="evidence" value="ECO:0007669"/>
    <property type="project" value="UniProtKB-KW"/>
</dbReference>
<dbReference type="Proteomes" id="UP001165685">
    <property type="component" value="Unassembled WGS sequence"/>
</dbReference>
<keyword evidence="4" id="KW-1185">Reference proteome</keyword>
<keyword evidence="3" id="KW-0328">Glycosyltransferase</keyword>
<dbReference type="EC" id="2.4.-.-" evidence="3"/>
<dbReference type="SUPFAM" id="SSF53448">
    <property type="entry name" value="Nucleotide-diphospho-sugar transferases"/>
    <property type="match status" value="1"/>
</dbReference>
<feature type="region of interest" description="Disordered" evidence="1">
    <location>
        <begin position="718"/>
        <end position="742"/>
    </location>
</feature>
<comment type="caution">
    <text evidence="3">The sequence shown here is derived from an EMBL/GenBank/DDBJ whole genome shotgun (WGS) entry which is preliminary data.</text>
</comment>
<accession>A0ABT4TS35</accession>